<protein>
    <submittedName>
        <fullName evidence="2">Uncharacterized protein</fullName>
    </submittedName>
</protein>
<sequence length="905" mass="98420">MEVVSLLNNPSPAESQPETSRGHALGTAVRVPFRGHGSNFEFPGEIPSTSTGDDSIKGITYTDHHGPHNSSTGGADHPNSIPDAYHRTHNSGPNNSGPSSMARGNSFFAPLPDSHPNSGPYNHGPPGLTGDNSSVSAPRSGYHIKFGSFSFNPHESRPSSSTRSNSISIPSPRYHTNSSPSGSTGDNSSVSPPRSDYHMNSGSHDFGPHDSRPQSSSSRNLSIRSFHTATDSQATISSNYSGVHSRYTSVSSCHSQPEPEPETIYQMTQQNYHGSGGPAGLIVPSYVPGTRNRVTLSDDNAYIYRPSLNFEQKLRTRHLQLEDMREAARNDILEFKFRCAGSALTINDKDTITCSDEVLMISKRKIVSHLFGRNKAATKLIDDHVWVMMCRKHYQRTKYRSDETFPHIQAELCELDLFKIKIWSGLNEANLGNDGNPQGPVIAHWDVKARLRSADRKTAVHPIDAWLQAMVDSKQHYTTDEILALMFRIRVELLTGTRQSMPDIEVLPTYRGDGTPTASKKRATSTRPTTKKAAAKKAAASHSRAKSLNESATAKRNAAAVRRNRSLNVLPRLRGEDMDDDNNDDEGDARGTKRRRLEQMDPSRHVPGQADHLVLSNAVPAMPAQTQDFLRAPFLPSFSINRALGPLPGSAQDSYEAHHRTDSFHPSLHTPEYPPPQFSAGPVTTGASPQRIYATAAGDTYESTQDRRFSTNGTSSQPGYSSGSSSYPPQHPAHSNSNSPPGHAQEYQSPLSGAGPPPRGPLPSMNYRLAARDGTHQPFHGRSQSSYATPSYGSPAPHGGHQPLHGRSLSSYATPSNGGPAPHGGHRPSHGRSQSSYVLPSLPYPALPAPAPAPTQNHFYGYRGPYFQQTPPPQYTNPAPSSYNTAPDAAQEPWRAPASHYPPLP</sequence>
<feature type="compositionally biased region" description="Pro residues" evidence="1">
    <location>
        <begin position="842"/>
        <end position="853"/>
    </location>
</feature>
<dbReference type="EMBL" id="JAUKUD010000001">
    <property type="protein sequence ID" value="KAK0754639.1"/>
    <property type="molecule type" value="Genomic_DNA"/>
</dbReference>
<evidence type="ECO:0000313" key="3">
    <source>
        <dbReference type="Proteomes" id="UP001172155"/>
    </source>
</evidence>
<evidence type="ECO:0000313" key="2">
    <source>
        <dbReference type="EMBL" id="KAK0754639.1"/>
    </source>
</evidence>
<reference evidence="2" key="1">
    <citation type="submission" date="2023-06" db="EMBL/GenBank/DDBJ databases">
        <title>Genome-scale phylogeny and comparative genomics of the fungal order Sordariales.</title>
        <authorList>
            <consortium name="Lawrence Berkeley National Laboratory"/>
            <person name="Hensen N."/>
            <person name="Bonometti L."/>
            <person name="Westerberg I."/>
            <person name="Brannstrom I.O."/>
            <person name="Guillou S."/>
            <person name="Cros-Aarteil S."/>
            <person name="Calhoun S."/>
            <person name="Haridas S."/>
            <person name="Kuo A."/>
            <person name="Mondo S."/>
            <person name="Pangilinan J."/>
            <person name="Riley R."/>
            <person name="LaButti K."/>
            <person name="Andreopoulos B."/>
            <person name="Lipzen A."/>
            <person name="Chen C."/>
            <person name="Yanf M."/>
            <person name="Daum C."/>
            <person name="Ng V."/>
            <person name="Clum A."/>
            <person name="Steindorff A."/>
            <person name="Ohm R."/>
            <person name="Martin F."/>
            <person name="Silar P."/>
            <person name="Natvig D."/>
            <person name="Lalanne C."/>
            <person name="Gautier V."/>
            <person name="Ament-velasquez S.L."/>
            <person name="Kruys A."/>
            <person name="Hutchinson M.I."/>
            <person name="Powell A.J."/>
            <person name="Barry K."/>
            <person name="Miller A.N."/>
            <person name="Grigoriev I.V."/>
            <person name="Debuchy R."/>
            <person name="Gladieux P."/>
            <person name="Thoren M.H."/>
            <person name="Johannesson H."/>
        </authorList>
    </citation>
    <scope>NUCLEOTIDE SEQUENCE</scope>
    <source>
        <strain evidence="2">SMH3187-1</strain>
    </source>
</reference>
<feature type="region of interest" description="Disordered" evidence="1">
    <location>
        <begin position="649"/>
        <end position="905"/>
    </location>
</feature>
<feature type="compositionally biased region" description="Polar residues" evidence="1">
    <location>
        <begin position="733"/>
        <end position="751"/>
    </location>
</feature>
<feature type="compositionally biased region" description="Polar residues" evidence="1">
    <location>
        <begin position="782"/>
        <end position="792"/>
    </location>
</feature>
<feature type="compositionally biased region" description="Low complexity" evidence="1">
    <location>
        <begin position="552"/>
        <end position="561"/>
    </location>
</feature>
<evidence type="ECO:0000256" key="1">
    <source>
        <dbReference type="SAM" id="MobiDB-lite"/>
    </source>
</evidence>
<comment type="caution">
    <text evidence="2">The sequence shown here is derived from an EMBL/GenBank/DDBJ whole genome shotgun (WGS) entry which is preliminary data.</text>
</comment>
<feature type="region of interest" description="Disordered" evidence="1">
    <location>
        <begin position="505"/>
        <end position="608"/>
    </location>
</feature>
<feature type="compositionally biased region" description="Polar residues" evidence="1">
    <location>
        <begin position="1"/>
        <end position="19"/>
    </location>
</feature>
<feature type="compositionally biased region" description="Polar residues" evidence="1">
    <location>
        <begin position="808"/>
        <end position="817"/>
    </location>
</feature>
<feature type="region of interest" description="Disordered" evidence="1">
    <location>
        <begin position="36"/>
        <end position="220"/>
    </location>
</feature>
<gene>
    <name evidence="2" type="ORF">B0T18DRAFT_386482</name>
</gene>
<feature type="compositionally biased region" description="Low complexity" evidence="1">
    <location>
        <begin position="90"/>
        <end position="100"/>
    </location>
</feature>
<organism evidence="2 3">
    <name type="scientific">Schizothecium vesticola</name>
    <dbReference type="NCBI Taxonomy" id="314040"/>
    <lineage>
        <taxon>Eukaryota</taxon>
        <taxon>Fungi</taxon>
        <taxon>Dikarya</taxon>
        <taxon>Ascomycota</taxon>
        <taxon>Pezizomycotina</taxon>
        <taxon>Sordariomycetes</taxon>
        <taxon>Sordariomycetidae</taxon>
        <taxon>Sordariales</taxon>
        <taxon>Schizotheciaceae</taxon>
        <taxon>Schizothecium</taxon>
    </lineage>
</organism>
<dbReference type="AlphaFoldDB" id="A0AA40FBB4"/>
<feature type="compositionally biased region" description="Acidic residues" evidence="1">
    <location>
        <begin position="577"/>
        <end position="587"/>
    </location>
</feature>
<keyword evidence="3" id="KW-1185">Reference proteome</keyword>
<accession>A0AA40FBB4</accession>
<feature type="compositionally biased region" description="Basic residues" evidence="1">
    <location>
        <begin position="519"/>
        <end position="535"/>
    </location>
</feature>
<feature type="region of interest" description="Disordered" evidence="1">
    <location>
        <begin position="1"/>
        <end position="23"/>
    </location>
</feature>
<proteinExistence type="predicted"/>
<dbReference type="Proteomes" id="UP001172155">
    <property type="component" value="Unassembled WGS sequence"/>
</dbReference>
<feature type="compositionally biased region" description="Low complexity" evidence="1">
    <location>
        <begin position="715"/>
        <end position="728"/>
    </location>
</feature>
<feature type="compositionally biased region" description="Low complexity" evidence="1">
    <location>
        <begin position="158"/>
        <end position="192"/>
    </location>
</feature>
<name>A0AA40FBB4_9PEZI</name>